<evidence type="ECO:0000256" key="1">
    <source>
        <dbReference type="SAM" id="MobiDB-lite"/>
    </source>
</evidence>
<feature type="region of interest" description="Disordered" evidence="1">
    <location>
        <begin position="331"/>
        <end position="374"/>
    </location>
</feature>
<comment type="caution">
    <text evidence="3">The sequence shown here is derived from an EMBL/GenBank/DDBJ whole genome shotgun (WGS) entry which is preliminary data.</text>
</comment>
<evidence type="ECO:0000259" key="2">
    <source>
        <dbReference type="PROSITE" id="PS50004"/>
    </source>
</evidence>
<dbReference type="Gene3D" id="2.60.40.150">
    <property type="entry name" value="C2 domain"/>
    <property type="match status" value="1"/>
</dbReference>
<reference evidence="3 4" key="1">
    <citation type="submission" date="2018-06" db="EMBL/GenBank/DDBJ databases">
        <title>Comparative genomics of downy mildews reveals potential adaptations to biotrophy.</title>
        <authorList>
            <person name="Fletcher K."/>
            <person name="Klosterman S.J."/>
            <person name="Derevnina L."/>
            <person name="Martin F."/>
            <person name="Koike S."/>
            <person name="Reyes Chin-Wo S."/>
            <person name="Mou B."/>
            <person name="Michelmore R."/>
        </authorList>
    </citation>
    <scope>NUCLEOTIDE SEQUENCE [LARGE SCALE GENOMIC DNA]</scope>
    <source>
        <strain evidence="3 4">R14</strain>
    </source>
</reference>
<dbReference type="VEuPathDB" id="FungiDB:DD237_008470"/>
<dbReference type="AlphaFoldDB" id="A0A3M6V8G1"/>
<gene>
    <name evidence="3" type="ORF">DD238_008427</name>
</gene>
<organism evidence="3 4">
    <name type="scientific">Peronospora effusa</name>
    <dbReference type="NCBI Taxonomy" id="542832"/>
    <lineage>
        <taxon>Eukaryota</taxon>
        <taxon>Sar</taxon>
        <taxon>Stramenopiles</taxon>
        <taxon>Oomycota</taxon>
        <taxon>Peronosporomycetes</taxon>
        <taxon>Peronosporales</taxon>
        <taxon>Peronosporaceae</taxon>
        <taxon>Peronospora</taxon>
    </lineage>
</organism>
<dbReference type="SMART" id="SM00239">
    <property type="entry name" value="C2"/>
    <property type="match status" value="1"/>
</dbReference>
<name>A0A3M6V8G1_9STRA</name>
<protein>
    <recommendedName>
        <fullName evidence="2">C2 domain-containing protein</fullName>
    </recommendedName>
</protein>
<feature type="domain" description="C2" evidence="2">
    <location>
        <begin position="1"/>
        <end position="145"/>
    </location>
</feature>
<dbReference type="InterPro" id="IPR000008">
    <property type="entry name" value="C2_dom"/>
</dbReference>
<feature type="compositionally biased region" description="Acidic residues" evidence="1">
    <location>
        <begin position="333"/>
        <end position="348"/>
    </location>
</feature>
<evidence type="ECO:0000313" key="3">
    <source>
        <dbReference type="EMBL" id="RMX62392.1"/>
    </source>
</evidence>
<feature type="region of interest" description="Disordered" evidence="1">
    <location>
        <begin position="247"/>
        <end position="267"/>
    </location>
</feature>
<proteinExistence type="predicted"/>
<evidence type="ECO:0000313" key="4">
    <source>
        <dbReference type="Proteomes" id="UP000282087"/>
    </source>
</evidence>
<dbReference type="PROSITE" id="PS50004">
    <property type="entry name" value="C2"/>
    <property type="match status" value="1"/>
</dbReference>
<dbReference type="Proteomes" id="UP000282087">
    <property type="component" value="Unassembled WGS sequence"/>
</dbReference>
<dbReference type="EMBL" id="QLLG01000665">
    <property type="protein sequence ID" value="RMX62392.1"/>
    <property type="molecule type" value="Genomic_DNA"/>
</dbReference>
<dbReference type="SUPFAM" id="SSF49562">
    <property type="entry name" value="C2 domain (Calcium/lipid-binding domain, CaLB)"/>
    <property type="match status" value="1"/>
</dbReference>
<sequence length="390" mass="44633">MAPALVQRYKLVLQVYSAERLQHSSSQGAYCKLYVGSTTMIEGSHKTMSKKDSTDVAPSNEELNEVCHLEVRRTRTQQQGLNTTASSKTIWDEMFEVPIRPGVELARQIVSIRVKSQHLLFCPVIGACAVSLSNLCPGERLKQWFPLQKGKKTAGRIRIMLLIAPEDNVLVARRKQPNQDVVAARAANHEAEEAIKRLVDKQLRQEVERRQKRLHRTSSGPPVEVKLPAYEQDNNLLVIDRRHEKEEDATWPLPPSVSSPKFLLPLGTSAASRDNCQQEKTSQSVNKEHNVPASPMLDYEQRLDRKVRQVRKETARLRKLKLQLKKYIPDLQMDSDSDESLDSEEETEMLSPRPLLSFESERHQCVQSEENQSKNHNEVKILRELVRIRN</sequence>
<keyword evidence="4" id="KW-1185">Reference proteome</keyword>
<accession>A0A3M6V8G1</accession>
<dbReference type="Pfam" id="PF00168">
    <property type="entry name" value="C2"/>
    <property type="match status" value="1"/>
</dbReference>
<dbReference type="InterPro" id="IPR035892">
    <property type="entry name" value="C2_domain_sf"/>
</dbReference>